<protein>
    <submittedName>
        <fullName evidence="1">Uncharacterized protein</fullName>
    </submittedName>
</protein>
<dbReference type="PATRIC" id="fig|269796.9.peg.2862"/>
<dbReference type="eggNOG" id="COG2203">
    <property type="taxonomic scope" value="Bacteria"/>
</dbReference>
<dbReference type="KEGG" id="rru:Rru_A2755"/>
<gene>
    <name evidence="1" type="ordered locus">Rru_A2755</name>
</gene>
<organism evidence="1 2">
    <name type="scientific">Rhodospirillum rubrum (strain ATCC 11170 / ATH 1.1.1 / DSM 467 / LMG 4362 / NCIMB 8255 / S1)</name>
    <dbReference type="NCBI Taxonomy" id="269796"/>
    <lineage>
        <taxon>Bacteria</taxon>
        <taxon>Pseudomonadati</taxon>
        <taxon>Pseudomonadota</taxon>
        <taxon>Alphaproteobacteria</taxon>
        <taxon>Rhodospirillales</taxon>
        <taxon>Rhodospirillaceae</taxon>
        <taxon>Rhodospirillum</taxon>
    </lineage>
</organism>
<dbReference type="SUPFAM" id="SSF55781">
    <property type="entry name" value="GAF domain-like"/>
    <property type="match status" value="1"/>
</dbReference>
<name>Q2RQP3_RHORT</name>
<proteinExistence type="predicted"/>
<dbReference type="PhylomeDB" id="Q2RQP3"/>
<accession>Q2RQP3</accession>
<dbReference type="SMR" id="Q2RQP3"/>
<dbReference type="Proteomes" id="UP000001929">
    <property type="component" value="Chromosome"/>
</dbReference>
<keyword evidence="2" id="KW-1185">Reference proteome</keyword>
<dbReference type="AlphaFoldDB" id="Q2RQP3"/>
<evidence type="ECO:0000313" key="1">
    <source>
        <dbReference type="EMBL" id="ABC23552.1"/>
    </source>
</evidence>
<dbReference type="STRING" id="269796.Rru_A2755"/>
<dbReference type="EnsemblBacteria" id="ABC23552">
    <property type="protein sequence ID" value="ABC23552"/>
    <property type="gene ID" value="Rru_A2755"/>
</dbReference>
<dbReference type="DNASU" id="3836194"/>
<dbReference type="PANTHER" id="PTHR43102:SF2">
    <property type="entry name" value="GAF DOMAIN-CONTAINING PROTEIN"/>
    <property type="match status" value="1"/>
</dbReference>
<dbReference type="PANTHER" id="PTHR43102">
    <property type="entry name" value="SLR1143 PROTEIN"/>
    <property type="match status" value="1"/>
</dbReference>
<reference evidence="1 2" key="1">
    <citation type="journal article" date="2011" name="Stand. Genomic Sci.">
        <title>Complete genome sequence of Rhodospirillum rubrum type strain (S1).</title>
        <authorList>
            <person name="Munk A.C."/>
            <person name="Copeland A."/>
            <person name="Lucas S."/>
            <person name="Lapidus A."/>
            <person name="Del Rio T.G."/>
            <person name="Barry K."/>
            <person name="Detter J.C."/>
            <person name="Hammon N."/>
            <person name="Israni S."/>
            <person name="Pitluck S."/>
            <person name="Brettin T."/>
            <person name="Bruce D."/>
            <person name="Han C."/>
            <person name="Tapia R."/>
            <person name="Gilna P."/>
            <person name="Schmutz J."/>
            <person name="Larimer F."/>
            <person name="Land M."/>
            <person name="Kyrpides N.C."/>
            <person name="Mavromatis K."/>
            <person name="Richardson P."/>
            <person name="Rohde M."/>
            <person name="Goker M."/>
            <person name="Klenk H.P."/>
            <person name="Zhang Y."/>
            <person name="Roberts G.P."/>
            <person name="Reslewic S."/>
            <person name="Schwartz D.C."/>
        </authorList>
    </citation>
    <scope>NUCLEOTIDE SEQUENCE [LARGE SCALE GENOMIC DNA]</scope>
    <source>
        <strain evidence="2">ATCC 11170 / ATH 1.1.1 / DSM 467 / LMG 4362 / NCIMB 8255 / S1</strain>
    </source>
</reference>
<sequence>MSPMGDKNDGADFSMICSASSIGERLGGGAATDELARLAALHAYRVLDTLPEVAFDRVTRLAALILDVPIALISLVDRDRQWFKSRRGVDVDEMPRAIAFCDHAIRGTDILVVNDPTSALPR</sequence>
<evidence type="ECO:0000313" key="2">
    <source>
        <dbReference type="Proteomes" id="UP000001929"/>
    </source>
</evidence>
<dbReference type="EMBL" id="CP000230">
    <property type="protein sequence ID" value="ABC23552.1"/>
    <property type="molecule type" value="Genomic_DNA"/>
</dbReference>
<dbReference type="HOGENOM" id="CLU_2024966_0_0_5"/>